<name>A0A6J6F740_9ZZZZ</name>
<reference evidence="1" key="1">
    <citation type="submission" date="2020-05" db="EMBL/GenBank/DDBJ databases">
        <authorList>
            <person name="Chiriac C."/>
            <person name="Salcher M."/>
            <person name="Ghai R."/>
            <person name="Kavagutti S V."/>
        </authorList>
    </citation>
    <scope>NUCLEOTIDE SEQUENCE</scope>
</reference>
<dbReference type="GO" id="GO:0016020">
    <property type="term" value="C:membrane"/>
    <property type="evidence" value="ECO:0007669"/>
    <property type="project" value="InterPro"/>
</dbReference>
<dbReference type="InterPro" id="IPR017853">
    <property type="entry name" value="GH"/>
</dbReference>
<dbReference type="PANTHER" id="PTHR46145:SF4">
    <property type="entry name" value="HEPARANASE"/>
    <property type="match status" value="1"/>
</dbReference>
<protein>
    <submittedName>
        <fullName evidence="1">Unannotated protein</fullName>
    </submittedName>
</protein>
<dbReference type="InterPro" id="IPR005199">
    <property type="entry name" value="Glyco_hydro_79"/>
</dbReference>
<dbReference type="Gene3D" id="3.20.20.80">
    <property type="entry name" value="Glycosidases"/>
    <property type="match status" value="1"/>
</dbReference>
<accession>A0A6J6F740</accession>
<dbReference type="GO" id="GO:0016798">
    <property type="term" value="F:hydrolase activity, acting on glycosyl bonds"/>
    <property type="evidence" value="ECO:0007669"/>
    <property type="project" value="InterPro"/>
</dbReference>
<dbReference type="EMBL" id="CAEZTS010000114">
    <property type="protein sequence ID" value="CAB4584560.1"/>
    <property type="molecule type" value="Genomic_DNA"/>
</dbReference>
<gene>
    <name evidence="1" type="ORF">UFOPK1722_01257</name>
</gene>
<sequence>MNESARIDPSRFVPVGRVSEQFQSYNIEMAEITGGTFWRPYTEAQVRGVEPVTFASESSDADGEGSAAFAHVGSLTAPVAPVDLSGARVRTLARALGPVHVRVSGSWASHTWFDVTGDVEGSAPDGYHAVLRRHQWDGLIDFARSVGADLVPSMANTAGAHLSDGSWNPANSRAFLTYTLEHGLNVAGAEFMNEPDLATLHGAPAGYTAADYRRDVAIFVRTLRETAPEALFIGPGAAMARMPGAAPFPHLPIDDLMTGPAGPPDVFSYHFYNGLSERGGGLHHTPADQVLTEEYLARTEKALAGFSAVRDDHAPGAPMWLTETADAAYGGSTWAPTWLDVPRYVDQLGRLARNGVDCVMHNTLCASDYGMLDSRTHAPRAKYWAAWMWAKFMGTEVFDAGVPLREGLHVYAHDRRGGAGHAMVLINNSRTESTHVELSSPASAYVLTGPELRGLDVHCNGRLLSMIDDHTMPEPVGVAVEGTLVLPPVSVTFVTLTA</sequence>
<evidence type="ECO:0000313" key="1">
    <source>
        <dbReference type="EMBL" id="CAB4584560.1"/>
    </source>
</evidence>
<proteinExistence type="predicted"/>
<dbReference type="PANTHER" id="PTHR46145">
    <property type="entry name" value="HEPARANASE"/>
    <property type="match status" value="1"/>
</dbReference>
<dbReference type="Pfam" id="PF03662">
    <property type="entry name" value="Glyco_hydro_79n"/>
    <property type="match status" value="1"/>
</dbReference>
<dbReference type="SUPFAM" id="SSF51445">
    <property type="entry name" value="(Trans)glycosidases"/>
    <property type="match status" value="1"/>
</dbReference>
<organism evidence="1">
    <name type="scientific">freshwater metagenome</name>
    <dbReference type="NCBI Taxonomy" id="449393"/>
    <lineage>
        <taxon>unclassified sequences</taxon>
        <taxon>metagenomes</taxon>
        <taxon>ecological metagenomes</taxon>
    </lineage>
</organism>
<dbReference type="AlphaFoldDB" id="A0A6J6F740"/>